<dbReference type="Gene3D" id="3.30.950.10">
    <property type="entry name" value="Methyltransferase, Cobalt-precorrin-4 Transmethylase, Domain 2"/>
    <property type="match status" value="1"/>
</dbReference>
<evidence type="ECO:0000256" key="3">
    <source>
        <dbReference type="ARBA" id="ARBA00022573"/>
    </source>
</evidence>
<dbReference type="UniPathway" id="UPA00148"/>
<evidence type="ECO:0000259" key="8">
    <source>
        <dbReference type="Pfam" id="PF00590"/>
    </source>
</evidence>
<dbReference type="Pfam" id="PF00590">
    <property type="entry name" value="TP_methylase"/>
    <property type="match status" value="1"/>
</dbReference>
<gene>
    <name evidence="9" type="primary">cobI</name>
    <name evidence="9" type="ORF">ERS852491_04521</name>
</gene>
<keyword evidence="4 9" id="KW-0489">Methyltransferase</keyword>
<dbReference type="SUPFAM" id="SSF53790">
    <property type="entry name" value="Tetrapyrrole methylase"/>
    <property type="match status" value="1"/>
</dbReference>
<dbReference type="InterPro" id="IPR035996">
    <property type="entry name" value="4pyrrol_Methylase_sf"/>
</dbReference>
<dbReference type="Proteomes" id="UP000095544">
    <property type="component" value="Unassembled WGS sequence"/>
</dbReference>
<evidence type="ECO:0000256" key="5">
    <source>
        <dbReference type="ARBA" id="ARBA00022679"/>
    </source>
</evidence>
<dbReference type="EMBL" id="CYZU01000065">
    <property type="protein sequence ID" value="CUP19773.1"/>
    <property type="molecule type" value="Genomic_DNA"/>
</dbReference>
<evidence type="ECO:0000256" key="2">
    <source>
        <dbReference type="ARBA" id="ARBA00005879"/>
    </source>
</evidence>
<dbReference type="GO" id="GO:0009236">
    <property type="term" value="P:cobalamin biosynthetic process"/>
    <property type="evidence" value="ECO:0007669"/>
    <property type="project" value="UniProtKB-UniRule"/>
</dbReference>
<keyword evidence="5 9" id="KW-0808">Transferase</keyword>
<name>A0A174L6L0_9FIRM</name>
<dbReference type="AlphaFoldDB" id="A0A174L6L0"/>
<comment type="pathway">
    <text evidence="1">Cofactor biosynthesis; adenosylcobalamin biosynthesis.</text>
</comment>
<feature type="domain" description="Tetrapyrrole methylase" evidence="8">
    <location>
        <begin position="29"/>
        <end position="249"/>
    </location>
</feature>
<comment type="similarity">
    <text evidence="2 7">Belongs to the precorrin methyltransferase family.</text>
</comment>
<dbReference type="NCBIfam" id="TIGR01467">
    <property type="entry name" value="cobI_cbiL"/>
    <property type="match status" value="1"/>
</dbReference>
<dbReference type="STRING" id="39482.ERS852491_04521"/>
<dbReference type="GO" id="GO:0032259">
    <property type="term" value="P:methylation"/>
    <property type="evidence" value="ECO:0007669"/>
    <property type="project" value="UniProtKB-KW"/>
</dbReference>
<dbReference type="PANTHER" id="PTHR43467">
    <property type="entry name" value="COBALT-PRECORRIN-2 C(20)-METHYLTRANSFERASE"/>
    <property type="match status" value="1"/>
</dbReference>
<dbReference type="InterPro" id="IPR006364">
    <property type="entry name" value="CobI/CbiL/CobIJ_dom"/>
</dbReference>
<evidence type="ECO:0000256" key="1">
    <source>
        <dbReference type="ARBA" id="ARBA00004953"/>
    </source>
</evidence>
<protein>
    <submittedName>
        <fullName evidence="9">Precorrin-2 C(20)-methyltransferase</fullName>
        <ecNumber evidence="9">2.1.1.130</ecNumber>
    </submittedName>
</protein>
<dbReference type="InterPro" id="IPR014776">
    <property type="entry name" value="4pyrrole_Mease_sub2"/>
</dbReference>
<evidence type="ECO:0000256" key="7">
    <source>
        <dbReference type="PIRNR" id="PIRNR036427"/>
    </source>
</evidence>
<keyword evidence="3" id="KW-0169">Cobalamin biosynthesis</keyword>
<organism evidence="9 10">
    <name type="scientific">Faecalicatena contorta</name>
    <dbReference type="NCBI Taxonomy" id="39482"/>
    <lineage>
        <taxon>Bacteria</taxon>
        <taxon>Bacillati</taxon>
        <taxon>Bacillota</taxon>
        <taxon>Clostridia</taxon>
        <taxon>Lachnospirales</taxon>
        <taxon>Lachnospiraceae</taxon>
        <taxon>Faecalicatena</taxon>
    </lineage>
</organism>
<dbReference type="EC" id="2.1.1.130" evidence="9"/>
<dbReference type="InterPro" id="IPR012382">
    <property type="entry name" value="CobI/CbiL"/>
</dbReference>
<keyword evidence="6" id="KW-0949">S-adenosyl-L-methionine</keyword>
<proteinExistence type="inferred from homology"/>
<evidence type="ECO:0000256" key="6">
    <source>
        <dbReference type="ARBA" id="ARBA00022691"/>
    </source>
</evidence>
<evidence type="ECO:0000313" key="10">
    <source>
        <dbReference type="Proteomes" id="UP000095544"/>
    </source>
</evidence>
<sequence>MSEGTMYTQRAPRNSCPAGESAVNCGIMYAVGVGPGDPELMTLKAVNTIKECEVVAIAVSSPELKDAVYEEAGTESRMPVYLEKCIAWQIVLPVIPEIAGKAKLFLPMPMMKEKTQLKEIHDKCADKTEEVLRSGKNVAFITLGDPSVYSTCLYVHKRLKERGCKTSLVPGITSFCAAAARMDSGLVENRDELHIIPASYGIEESLEMPGTKVLMKAGKKMPYVKQAVKEKKLRVQMVENCGMPGEKIYFQAEDIPDEASYYSLIILKEEK</sequence>
<reference evidence="9 10" key="1">
    <citation type="submission" date="2015-09" db="EMBL/GenBank/DDBJ databases">
        <authorList>
            <consortium name="Pathogen Informatics"/>
        </authorList>
    </citation>
    <scope>NUCLEOTIDE SEQUENCE [LARGE SCALE GENOMIC DNA]</scope>
    <source>
        <strain evidence="9 10">2789STDY5834876</strain>
    </source>
</reference>
<accession>A0A174L6L0</accession>
<evidence type="ECO:0000256" key="4">
    <source>
        <dbReference type="ARBA" id="ARBA00022603"/>
    </source>
</evidence>
<dbReference type="InterPro" id="IPR000878">
    <property type="entry name" value="4pyrrol_Mease"/>
</dbReference>
<dbReference type="CDD" id="cd11645">
    <property type="entry name" value="Precorrin_2_C20_MT"/>
    <property type="match status" value="1"/>
</dbReference>
<evidence type="ECO:0000313" key="9">
    <source>
        <dbReference type="EMBL" id="CUP19773.1"/>
    </source>
</evidence>
<dbReference type="PIRSF" id="PIRSF036427">
    <property type="entry name" value="Precrrn-2_mtase"/>
    <property type="match status" value="1"/>
</dbReference>
<dbReference type="Gene3D" id="3.40.1010.10">
    <property type="entry name" value="Cobalt-precorrin-4 Transmethylase, Domain 1"/>
    <property type="match status" value="1"/>
</dbReference>
<dbReference type="GO" id="GO:0030788">
    <property type="term" value="F:precorrin-2 C20-methyltransferase activity"/>
    <property type="evidence" value="ECO:0007669"/>
    <property type="project" value="UniProtKB-EC"/>
</dbReference>
<dbReference type="PANTHER" id="PTHR43467:SF2">
    <property type="entry name" value="COBALT-PRECORRIN-2 C(20)-METHYLTRANSFERASE"/>
    <property type="match status" value="1"/>
</dbReference>
<dbReference type="InterPro" id="IPR014777">
    <property type="entry name" value="4pyrrole_Mease_sub1"/>
</dbReference>